<name>A0ABQ9I4Z8_9NEOP</name>
<dbReference type="Proteomes" id="UP001159363">
    <property type="component" value="Chromosome 2"/>
</dbReference>
<protein>
    <submittedName>
        <fullName evidence="1">Uncharacterized protein</fullName>
    </submittedName>
</protein>
<proteinExistence type="predicted"/>
<sequence length="535" mass="59692">MRKLNTISAFTRQKAKSKYRNRIWLERASRKQSSDTYKTPYDRVKRVPGTRTETLHALRVGAMRRLGVRVSVARIAPSLLDLGRAEKENFASSMTCALNPSVLCILEPQVSVHWLLPHTWELWDSQGVSLQVCYWFRGVQGRREFTFCWTTQCLNSELGELGPSSHLSTFSLSPARLQQFSRAVDTGQGRALMLKTILVYISNAPSLLQARDRNASAHEPGALSRWCNLPDLVKLSLHEAEEYPGSSTLAGLQKRPKIPRINYADGVTVAERLACSPPTKAIQVQSPAGSLRMWESCRTMPLSGGFFFSGISRFRRPFILVLLHTQFNRPHRLSRPRVADGCDGRMSEWLIGVADGCDGRMSEWLIGVADGCDGRMSEWLIGVADGCDERMSEWLIGVADGCDGRMSEWLIGVADGCDGRMSEWLIGVADGCDGRMNEWLIGVTDGCDGRFCDSNFPSFCRTHVLVTRNSAAERLWCHLRKQSGVLGCSSRQSKSALKPCSNRFVKYRLVQMQCSCAVCIQLRTLGPNGLKQELA</sequence>
<accession>A0ABQ9I4Z8</accession>
<gene>
    <name evidence="1" type="ORF">PR048_004267</name>
</gene>
<evidence type="ECO:0000313" key="2">
    <source>
        <dbReference type="Proteomes" id="UP001159363"/>
    </source>
</evidence>
<reference evidence="1 2" key="1">
    <citation type="submission" date="2023-02" db="EMBL/GenBank/DDBJ databases">
        <title>LHISI_Scaffold_Assembly.</title>
        <authorList>
            <person name="Stuart O.P."/>
            <person name="Cleave R."/>
            <person name="Magrath M.J.L."/>
            <person name="Mikheyev A.S."/>
        </authorList>
    </citation>
    <scope>NUCLEOTIDE SEQUENCE [LARGE SCALE GENOMIC DNA]</scope>
    <source>
        <strain evidence="1">Daus_M_001</strain>
        <tissue evidence="1">Leg muscle</tissue>
    </source>
</reference>
<organism evidence="1 2">
    <name type="scientific">Dryococelus australis</name>
    <dbReference type="NCBI Taxonomy" id="614101"/>
    <lineage>
        <taxon>Eukaryota</taxon>
        <taxon>Metazoa</taxon>
        <taxon>Ecdysozoa</taxon>
        <taxon>Arthropoda</taxon>
        <taxon>Hexapoda</taxon>
        <taxon>Insecta</taxon>
        <taxon>Pterygota</taxon>
        <taxon>Neoptera</taxon>
        <taxon>Polyneoptera</taxon>
        <taxon>Phasmatodea</taxon>
        <taxon>Verophasmatodea</taxon>
        <taxon>Anareolatae</taxon>
        <taxon>Phasmatidae</taxon>
        <taxon>Eurycanthinae</taxon>
        <taxon>Dryococelus</taxon>
    </lineage>
</organism>
<comment type="caution">
    <text evidence="1">The sequence shown here is derived from an EMBL/GenBank/DDBJ whole genome shotgun (WGS) entry which is preliminary data.</text>
</comment>
<dbReference type="EMBL" id="JARBHB010000002">
    <property type="protein sequence ID" value="KAJ8891732.1"/>
    <property type="molecule type" value="Genomic_DNA"/>
</dbReference>
<evidence type="ECO:0000313" key="1">
    <source>
        <dbReference type="EMBL" id="KAJ8891732.1"/>
    </source>
</evidence>
<keyword evidence="2" id="KW-1185">Reference proteome</keyword>